<comment type="subcellular location">
    <subcellularLocation>
        <location evidence="1 15">Cytoplasm</location>
    </subcellularLocation>
</comment>
<dbReference type="Pfam" id="PF17759">
    <property type="entry name" value="tRNA_synthFbeta"/>
    <property type="match status" value="1"/>
</dbReference>
<dbReference type="SUPFAM" id="SSF50249">
    <property type="entry name" value="Nucleic acid-binding proteins"/>
    <property type="match status" value="1"/>
</dbReference>
<evidence type="ECO:0000256" key="4">
    <source>
        <dbReference type="ARBA" id="ARBA00022490"/>
    </source>
</evidence>
<evidence type="ECO:0000313" key="21">
    <source>
        <dbReference type="Proteomes" id="UP001259982"/>
    </source>
</evidence>
<dbReference type="EC" id="6.1.1.20" evidence="15"/>
<dbReference type="SUPFAM" id="SSF55681">
    <property type="entry name" value="Class II aaRS and biotin synthetases"/>
    <property type="match status" value="1"/>
</dbReference>
<evidence type="ECO:0000256" key="7">
    <source>
        <dbReference type="ARBA" id="ARBA00022723"/>
    </source>
</evidence>
<dbReference type="Pfam" id="PF03483">
    <property type="entry name" value="B3_4"/>
    <property type="match status" value="1"/>
</dbReference>
<evidence type="ECO:0000256" key="12">
    <source>
        <dbReference type="ARBA" id="ARBA00022917"/>
    </source>
</evidence>
<evidence type="ECO:0000256" key="13">
    <source>
        <dbReference type="ARBA" id="ARBA00023146"/>
    </source>
</evidence>
<dbReference type="InterPro" id="IPR004532">
    <property type="entry name" value="Phe-tRNA-ligase_IIc_bsu_bact"/>
</dbReference>
<dbReference type="HAMAP" id="MF_00283">
    <property type="entry name" value="Phe_tRNA_synth_beta1"/>
    <property type="match status" value="1"/>
</dbReference>
<comment type="catalytic activity">
    <reaction evidence="14 15">
        <text>tRNA(Phe) + L-phenylalanine + ATP = L-phenylalanyl-tRNA(Phe) + AMP + diphosphate + H(+)</text>
        <dbReference type="Rhea" id="RHEA:19413"/>
        <dbReference type="Rhea" id="RHEA-COMP:9668"/>
        <dbReference type="Rhea" id="RHEA-COMP:9699"/>
        <dbReference type="ChEBI" id="CHEBI:15378"/>
        <dbReference type="ChEBI" id="CHEBI:30616"/>
        <dbReference type="ChEBI" id="CHEBI:33019"/>
        <dbReference type="ChEBI" id="CHEBI:58095"/>
        <dbReference type="ChEBI" id="CHEBI:78442"/>
        <dbReference type="ChEBI" id="CHEBI:78531"/>
        <dbReference type="ChEBI" id="CHEBI:456215"/>
        <dbReference type="EC" id="6.1.1.20"/>
    </reaction>
</comment>
<sequence length="793" mass="85565">MKFNEQWLRSWIDPAVTTEELCQQLTMAGLEVDETAPAGPALNDVVVGRIQAVSPHPDADKLSVCQVDTGTAEPASIVCGAPNAATGLVVPVALPGATLPNGLAVEAAEIRGVASAGMLCSAAELGLSDDAAGLMALDADAVIGTPLADHLALNDTVIDIDLTPNRGDCLSLRGIAREVGVWNRLPVIEPDIAEVEAVVEDTRPVIIEAEADCRIYAGRVIKGIDVAARTPDWMRERLRRAGIRPIFPVVDVTNYVLLELGQPMHAFDQQTLQGEVRVRRATNGETLTLLDDQEVTLDDRTLVIADADGPVAMAGVMGGARTAVGEGTVDVFLESACFTPSAVAGTGRRYKLHTDSLHRFERGVDPMLAPQALQRATALIQQIAGGQAGPVSLAGDARSNLAAVMLRADRLARLLGTSVPDAEITDILERLGMRIEAGGEPGVWQVTPPSHRYDIALEADLIEEVARIHGYDHLPAEPRPVHAPITTQPESRRSVSRIRDVLCQRGYDEAISYSFVDRQLQDALGAGQGAIDLDNPIAAQHAQMRTTLWSSLLPCWLHNRRRQQHRVRLLEIGLRFERGDGDNIRQIPTLAGLIDGPAEPEHWDGSARAVEFFDIKGDIEALFGGQADQLEWVGDRPAGLHPGRSATIRLDGKPIGRVGQLHPGLEKELDIKNLPYVFELDYEAVAHTAVPRFEAVGEYPEVRRDLALTVADDQAVGGLLATIRQLDQPWLTAIRVFDVFRGGDLETGFKSVALGLIFQDKTSTLSHEGVDEAVNRITEALNHDCGAQVRGHS</sequence>
<feature type="domain" description="B5" evidence="19">
    <location>
        <begin position="399"/>
        <end position="476"/>
    </location>
</feature>
<evidence type="ECO:0000259" key="19">
    <source>
        <dbReference type="PROSITE" id="PS51483"/>
    </source>
</evidence>
<dbReference type="Pfam" id="PF03484">
    <property type="entry name" value="B5"/>
    <property type="match status" value="1"/>
</dbReference>
<dbReference type="Gene3D" id="2.40.50.140">
    <property type="entry name" value="Nucleic acid-binding proteins"/>
    <property type="match status" value="1"/>
</dbReference>
<keyword evidence="8 15" id="KW-0547">Nucleotide-binding</keyword>
<evidence type="ECO:0000256" key="9">
    <source>
        <dbReference type="ARBA" id="ARBA00022840"/>
    </source>
</evidence>
<dbReference type="GO" id="GO:0004826">
    <property type="term" value="F:phenylalanine-tRNA ligase activity"/>
    <property type="evidence" value="ECO:0007669"/>
    <property type="project" value="UniProtKB-EC"/>
</dbReference>
<dbReference type="Pfam" id="PF01588">
    <property type="entry name" value="tRNA_bind"/>
    <property type="match status" value="1"/>
</dbReference>
<dbReference type="SUPFAM" id="SSF54991">
    <property type="entry name" value="Anticodon-binding domain of PheRS"/>
    <property type="match status" value="1"/>
</dbReference>
<evidence type="ECO:0000313" key="20">
    <source>
        <dbReference type="EMBL" id="MDT0619898.1"/>
    </source>
</evidence>
<evidence type="ECO:0000259" key="17">
    <source>
        <dbReference type="PROSITE" id="PS50886"/>
    </source>
</evidence>
<dbReference type="InterPro" id="IPR012340">
    <property type="entry name" value="NA-bd_OB-fold"/>
</dbReference>
<evidence type="ECO:0000256" key="15">
    <source>
        <dbReference type="HAMAP-Rule" id="MF_00283"/>
    </source>
</evidence>
<dbReference type="InterPro" id="IPR045060">
    <property type="entry name" value="Phe-tRNA-ligase_IIc_bsu"/>
</dbReference>
<dbReference type="InterPro" id="IPR002547">
    <property type="entry name" value="tRNA-bd_dom"/>
</dbReference>
<evidence type="ECO:0000256" key="6">
    <source>
        <dbReference type="ARBA" id="ARBA00022598"/>
    </source>
</evidence>
<dbReference type="SMART" id="SM00874">
    <property type="entry name" value="B5"/>
    <property type="match status" value="1"/>
</dbReference>
<keyword evidence="13 15" id="KW-0030">Aminoacyl-tRNA synthetase</keyword>
<comment type="subunit">
    <text evidence="3 15">Tetramer of two alpha and two beta subunits.</text>
</comment>
<comment type="similarity">
    <text evidence="2 15">Belongs to the phenylalanyl-tRNA synthetase beta subunit family. Type 1 subfamily.</text>
</comment>
<keyword evidence="21" id="KW-1185">Reference proteome</keyword>
<evidence type="ECO:0000256" key="3">
    <source>
        <dbReference type="ARBA" id="ARBA00011209"/>
    </source>
</evidence>
<gene>
    <name evidence="15 20" type="primary">pheT</name>
    <name evidence="20" type="ORF">RM531_15610</name>
</gene>
<dbReference type="Gene3D" id="3.30.930.10">
    <property type="entry name" value="Bira Bifunctional Protein, Domain 2"/>
    <property type="match status" value="1"/>
</dbReference>
<dbReference type="PANTHER" id="PTHR10947">
    <property type="entry name" value="PHENYLALANYL-TRNA SYNTHETASE BETA CHAIN AND LEUCINE-RICH REPEAT-CONTAINING PROTEIN 47"/>
    <property type="match status" value="1"/>
</dbReference>
<dbReference type="SMART" id="SM00873">
    <property type="entry name" value="B3_4"/>
    <property type="match status" value="1"/>
</dbReference>
<dbReference type="InterPro" id="IPR033714">
    <property type="entry name" value="tRNA_bind_bactPheRS"/>
</dbReference>
<dbReference type="Gene3D" id="3.30.56.10">
    <property type="match status" value="2"/>
</dbReference>
<dbReference type="SUPFAM" id="SSF46955">
    <property type="entry name" value="Putative DNA-binding domain"/>
    <property type="match status" value="1"/>
</dbReference>
<comment type="cofactor">
    <cofactor evidence="15">
        <name>Mg(2+)</name>
        <dbReference type="ChEBI" id="CHEBI:18420"/>
    </cofactor>
    <text evidence="15">Binds 2 magnesium ions per tetramer.</text>
</comment>
<keyword evidence="7 15" id="KW-0479">Metal-binding</keyword>
<dbReference type="NCBIfam" id="NF045760">
    <property type="entry name" value="YtpR"/>
    <property type="match status" value="1"/>
</dbReference>
<dbReference type="CDD" id="cd00769">
    <property type="entry name" value="PheRS_beta_core"/>
    <property type="match status" value="1"/>
</dbReference>
<evidence type="ECO:0000256" key="10">
    <source>
        <dbReference type="ARBA" id="ARBA00022842"/>
    </source>
</evidence>
<evidence type="ECO:0000256" key="5">
    <source>
        <dbReference type="ARBA" id="ARBA00022555"/>
    </source>
</evidence>
<accession>A0ABU3BBP9</accession>
<organism evidence="20 21">
    <name type="scientific">Spectribacter acetivorans</name>
    <dbReference type="NCBI Taxonomy" id="3075603"/>
    <lineage>
        <taxon>Bacteria</taxon>
        <taxon>Pseudomonadati</taxon>
        <taxon>Pseudomonadota</taxon>
        <taxon>Gammaproteobacteria</taxon>
        <taxon>Salinisphaerales</taxon>
        <taxon>Salinisphaeraceae</taxon>
        <taxon>Spectribacter</taxon>
    </lineage>
</organism>
<evidence type="ECO:0000256" key="2">
    <source>
        <dbReference type="ARBA" id="ARBA00008653"/>
    </source>
</evidence>
<dbReference type="SUPFAM" id="SSF56037">
    <property type="entry name" value="PheT/TilS domain"/>
    <property type="match status" value="1"/>
</dbReference>
<feature type="binding site" evidence="15">
    <location>
        <position position="460"/>
    </location>
    <ligand>
        <name>Mg(2+)</name>
        <dbReference type="ChEBI" id="CHEBI:18420"/>
        <note>shared with alpha subunit</note>
    </ligand>
</feature>
<dbReference type="Gene3D" id="3.30.70.380">
    <property type="entry name" value="Ferrodoxin-fold anticodon-binding domain"/>
    <property type="match status" value="1"/>
</dbReference>
<feature type="binding site" evidence="15">
    <location>
        <position position="464"/>
    </location>
    <ligand>
        <name>Mg(2+)</name>
        <dbReference type="ChEBI" id="CHEBI:18420"/>
        <note>shared with alpha subunit</note>
    </ligand>
</feature>
<protein>
    <recommendedName>
        <fullName evidence="15">Phenylalanine--tRNA ligase beta subunit</fullName>
        <ecNumber evidence="15">6.1.1.20</ecNumber>
    </recommendedName>
    <alternativeName>
        <fullName evidence="15">Phenylalanyl-tRNA synthetase beta subunit</fullName>
        <shortName evidence="15">PheRS</shortName>
    </alternativeName>
</protein>
<dbReference type="NCBIfam" id="TIGR00472">
    <property type="entry name" value="pheT_bact"/>
    <property type="match status" value="1"/>
</dbReference>
<dbReference type="PROSITE" id="PS51447">
    <property type="entry name" value="FDX_ACB"/>
    <property type="match status" value="1"/>
</dbReference>
<evidence type="ECO:0000256" key="14">
    <source>
        <dbReference type="ARBA" id="ARBA00049255"/>
    </source>
</evidence>
<dbReference type="Gene3D" id="3.50.40.10">
    <property type="entry name" value="Phenylalanyl-trna Synthetase, Chain B, domain 3"/>
    <property type="match status" value="1"/>
</dbReference>
<proteinExistence type="inferred from homology"/>
<dbReference type="InterPro" id="IPR020825">
    <property type="entry name" value="Phe-tRNA_synthase-like_B3/B4"/>
</dbReference>
<keyword evidence="9 15" id="KW-0067">ATP-binding</keyword>
<dbReference type="InterPro" id="IPR005121">
    <property type="entry name" value="Fdx_antiC-bd"/>
</dbReference>
<dbReference type="InterPro" id="IPR005147">
    <property type="entry name" value="tRNA_synthase_B5-dom"/>
</dbReference>
<dbReference type="CDD" id="cd02796">
    <property type="entry name" value="tRNA_bind_bactPheRS"/>
    <property type="match status" value="1"/>
</dbReference>
<feature type="domain" description="TRNA-binding" evidence="17">
    <location>
        <begin position="39"/>
        <end position="148"/>
    </location>
</feature>
<feature type="binding site" evidence="15">
    <location>
        <position position="463"/>
    </location>
    <ligand>
        <name>Mg(2+)</name>
        <dbReference type="ChEBI" id="CHEBI:18420"/>
        <note>shared with alpha subunit</note>
    </ligand>
</feature>
<evidence type="ECO:0000256" key="11">
    <source>
        <dbReference type="ARBA" id="ARBA00022884"/>
    </source>
</evidence>
<dbReference type="Pfam" id="PF03147">
    <property type="entry name" value="FDX-ACB"/>
    <property type="match status" value="1"/>
</dbReference>
<keyword evidence="11 16" id="KW-0694">RNA-binding</keyword>
<name>A0ABU3BBP9_9GAMM</name>
<dbReference type="PROSITE" id="PS51483">
    <property type="entry name" value="B5"/>
    <property type="match status" value="1"/>
</dbReference>
<evidence type="ECO:0000259" key="18">
    <source>
        <dbReference type="PROSITE" id="PS51447"/>
    </source>
</evidence>
<dbReference type="Proteomes" id="UP001259982">
    <property type="component" value="Unassembled WGS sequence"/>
</dbReference>
<keyword evidence="5 16" id="KW-0820">tRNA-binding</keyword>
<feature type="binding site" evidence="15">
    <location>
        <position position="454"/>
    </location>
    <ligand>
        <name>Mg(2+)</name>
        <dbReference type="ChEBI" id="CHEBI:18420"/>
        <note>shared with alpha subunit</note>
    </ligand>
</feature>
<keyword evidence="6 15" id="KW-0436">Ligase</keyword>
<dbReference type="EMBL" id="JAVRHY010000024">
    <property type="protein sequence ID" value="MDT0619898.1"/>
    <property type="molecule type" value="Genomic_DNA"/>
</dbReference>
<evidence type="ECO:0000256" key="8">
    <source>
        <dbReference type="ARBA" id="ARBA00022741"/>
    </source>
</evidence>
<dbReference type="PANTHER" id="PTHR10947:SF0">
    <property type="entry name" value="PHENYLALANINE--TRNA LIGASE BETA SUBUNIT"/>
    <property type="match status" value="1"/>
</dbReference>
<dbReference type="SMART" id="SM00896">
    <property type="entry name" value="FDX-ACB"/>
    <property type="match status" value="1"/>
</dbReference>
<evidence type="ECO:0000256" key="1">
    <source>
        <dbReference type="ARBA" id="ARBA00004496"/>
    </source>
</evidence>
<dbReference type="InterPro" id="IPR045864">
    <property type="entry name" value="aa-tRNA-synth_II/BPL/LPL"/>
</dbReference>
<dbReference type="InterPro" id="IPR041616">
    <property type="entry name" value="PheRS_beta_core"/>
</dbReference>
<keyword evidence="12 15" id="KW-0648">Protein biosynthesis</keyword>
<comment type="caution">
    <text evidence="20">The sequence shown here is derived from an EMBL/GenBank/DDBJ whole genome shotgun (WGS) entry which is preliminary data.</text>
</comment>
<reference evidence="20 21" key="1">
    <citation type="submission" date="2023-09" db="EMBL/GenBank/DDBJ databases">
        <authorList>
            <person name="Rey-Velasco X."/>
        </authorList>
    </citation>
    <scope>NUCLEOTIDE SEQUENCE [LARGE SCALE GENOMIC DNA]</scope>
    <source>
        <strain evidence="20 21">P385</strain>
    </source>
</reference>
<dbReference type="InterPro" id="IPR036690">
    <property type="entry name" value="Fdx_antiC-bd_sf"/>
</dbReference>
<dbReference type="PROSITE" id="PS50886">
    <property type="entry name" value="TRBD"/>
    <property type="match status" value="1"/>
</dbReference>
<evidence type="ECO:0000256" key="16">
    <source>
        <dbReference type="PROSITE-ProRule" id="PRU00209"/>
    </source>
</evidence>
<keyword evidence="10 15" id="KW-0460">Magnesium</keyword>
<keyword evidence="4 15" id="KW-0963">Cytoplasm</keyword>
<feature type="domain" description="FDX-ACB" evidence="18">
    <location>
        <begin position="697"/>
        <end position="790"/>
    </location>
</feature>
<dbReference type="RefSeq" id="WP_311660625.1">
    <property type="nucleotide sequence ID" value="NZ_JAVRHY010000024.1"/>
</dbReference>
<dbReference type="InterPro" id="IPR009061">
    <property type="entry name" value="DNA-bd_dom_put_sf"/>
</dbReference>
<dbReference type="InterPro" id="IPR005146">
    <property type="entry name" value="B3/B4_tRNA-bd"/>
</dbReference>